<keyword evidence="2" id="KW-1185">Reference proteome</keyword>
<dbReference type="Proteomes" id="UP000789390">
    <property type="component" value="Unassembled WGS sequence"/>
</dbReference>
<protein>
    <submittedName>
        <fullName evidence="1">Uncharacterized protein</fullName>
    </submittedName>
</protein>
<dbReference type="AlphaFoldDB" id="A0A8J2RAF1"/>
<proteinExistence type="predicted"/>
<gene>
    <name evidence="1" type="ORF">DGAL_LOCUS891</name>
</gene>
<sequence length="82" mass="9466">MDNRNFYGGTLKFLQLDLFSLTHVCYVPELEALDDRLKLSNRIEEIKNKLKAPLTRNQKQLTSALVKIVQIHSPSLVMKEPI</sequence>
<name>A0A8J2RAF1_9CRUS</name>
<dbReference type="EMBL" id="CAKKLH010000007">
    <property type="protein sequence ID" value="CAH0098788.1"/>
    <property type="molecule type" value="Genomic_DNA"/>
</dbReference>
<evidence type="ECO:0000313" key="2">
    <source>
        <dbReference type="Proteomes" id="UP000789390"/>
    </source>
</evidence>
<accession>A0A8J2RAF1</accession>
<organism evidence="1 2">
    <name type="scientific">Daphnia galeata</name>
    <dbReference type="NCBI Taxonomy" id="27404"/>
    <lineage>
        <taxon>Eukaryota</taxon>
        <taxon>Metazoa</taxon>
        <taxon>Ecdysozoa</taxon>
        <taxon>Arthropoda</taxon>
        <taxon>Crustacea</taxon>
        <taxon>Branchiopoda</taxon>
        <taxon>Diplostraca</taxon>
        <taxon>Cladocera</taxon>
        <taxon>Anomopoda</taxon>
        <taxon>Daphniidae</taxon>
        <taxon>Daphnia</taxon>
    </lineage>
</organism>
<comment type="caution">
    <text evidence="1">The sequence shown here is derived from an EMBL/GenBank/DDBJ whole genome shotgun (WGS) entry which is preliminary data.</text>
</comment>
<evidence type="ECO:0000313" key="1">
    <source>
        <dbReference type="EMBL" id="CAH0098788.1"/>
    </source>
</evidence>
<reference evidence="1" key="1">
    <citation type="submission" date="2021-11" db="EMBL/GenBank/DDBJ databases">
        <authorList>
            <person name="Schell T."/>
        </authorList>
    </citation>
    <scope>NUCLEOTIDE SEQUENCE</scope>
    <source>
        <strain evidence="1">M5</strain>
    </source>
</reference>